<dbReference type="SUPFAM" id="SSF46785">
    <property type="entry name" value="Winged helix' DNA-binding domain"/>
    <property type="match status" value="1"/>
</dbReference>
<dbReference type="Pfam" id="PF00605">
    <property type="entry name" value="IRF"/>
    <property type="match status" value="1"/>
</dbReference>
<dbReference type="PROSITE" id="PS51507">
    <property type="entry name" value="IRF_2"/>
    <property type="match status" value="1"/>
</dbReference>
<accession>A0A210QA49</accession>
<reference evidence="3 4" key="1">
    <citation type="journal article" date="2017" name="Nat. Ecol. Evol.">
        <title>Scallop genome provides insights into evolution of bilaterian karyotype and development.</title>
        <authorList>
            <person name="Wang S."/>
            <person name="Zhang J."/>
            <person name="Jiao W."/>
            <person name="Li J."/>
            <person name="Xun X."/>
            <person name="Sun Y."/>
            <person name="Guo X."/>
            <person name="Huan P."/>
            <person name="Dong B."/>
            <person name="Zhang L."/>
            <person name="Hu X."/>
            <person name="Sun X."/>
            <person name="Wang J."/>
            <person name="Zhao C."/>
            <person name="Wang Y."/>
            <person name="Wang D."/>
            <person name="Huang X."/>
            <person name="Wang R."/>
            <person name="Lv J."/>
            <person name="Li Y."/>
            <person name="Zhang Z."/>
            <person name="Liu B."/>
            <person name="Lu W."/>
            <person name="Hui Y."/>
            <person name="Liang J."/>
            <person name="Zhou Z."/>
            <person name="Hou R."/>
            <person name="Li X."/>
            <person name="Liu Y."/>
            <person name="Li H."/>
            <person name="Ning X."/>
            <person name="Lin Y."/>
            <person name="Zhao L."/>
            <person name="Xing Q."/>
            <person name="Dou J."/>
            <person name="Li Y."/>
            <person name="Mao J."/>
            <person name="Guo H."/>
            <person name="Dou H."/>
            <person name="Li T."/>
            <person name="Mu C."/>
            <person name="Jiang W."/>
            <person name="Fu Q."/>
            <person name="Fu X."/>
            <person name="Miao Y."/>
            <person name="Liu J."/>
            <person name="Yu Q."/>
            <person name="Li R."/>
            <person name="Liao H."/>
            <person name="Li X."/>
            <person name="Kong Y."/>
            <person name="Jiang Z."/>
            <person name="Chourrout D."/>
            <person name="Li R."/>
            <person name="Bao Z."/>
        </authorList>
    </citation>
    <scope>NUCLEOTIDE SEQUENCE [LARGE SCALE GENOMIC DNA]</scope>
    <source>
        <strain evidence="3 4">PY_sf001</strain>
    </source>
</reference>
<dbReference type="Gene3D" id="1.10.10.10">
    <property type="entry name" value="Winged helix-like DNA-binding domain superfamily/Winged helix DNA-binding domain"/>
    <property type="match status" value="1"/>
</dbReference>
<name>A0A210QA49_MIZYE</name>
<organism evidence="3 4">
    <name type="scientific">Mizuhopecten yessoensis</name>
    <name type="common">Japanese scallop</name>
    <name type="synonym">Patinopecten yessoensis</name>
    <dbReference type="NCBI Taxonomy" id="6573"/>
    <lineage>
        <taxon>Eukaryota</taxon>
        <taxon>Metazoa</taxon>
        <taxon>Spiralia</taxon>
        <taxon>Lophotrochozoa</taxon>
        <taxon>Mollusca</taxon>
        <taxon>Bivalvia</taxon>
        <taxon>Autobranchia</taxon>
        <taxon>Pteriomorphia</taxon>
        <taxon>Pectinida</taxon>
        <taxon>Pectinoidea</taxon>
        <taxon>Pectinidae</taxon>
        <taxon>Mizuhopecten</taxon>
    </lineage>
</organism>
<gene>
    <name evidence="3" type="ORF">KP79_PYT05924</name>
</gene>
<dbReference type="InterPro" id="IPR036390">
    <property type="entry name" value="WH_DNA-bd_sf"/>
</dbReference>
<feature type="compositionally biased region" description="Low complexity" evidence="1">
    <location>
        <begin position="199"/>
        <end position="208"/>
    </location>
</feature>
<dbReference type="InterPro" id="IPR001346">
    <property type="entry name" value="Interferon_reg_fact_DNA-bd_dom"/>
</dbReference>
<dbReference type="PRINTS" id="PR00267">
    <property type="entry name" value="INTFRNREGFCT"/>
</dbReference>
<dbReference type="GO" id="GO:0000978">
    <property type="term" value="F:RNA polymerase II cis-regulatory region sequence-specific DNA binding"/>
    <property type="evidence" value="ECO:0007669"/>
    <property type="project" value="TreeGrafter"/>
</dbReference>
<sequence length="384" mass="43882">MFVAINIGWWWKFCRFYKKNMTTLELEPSTRGKRPVERQKMRPWLIELLNKKKTDGLIWEDRDQSTFRINWKHGARNGWNINKDANVFELYAIHTGRHRKDQSPNPKRWKANFRCALHSLGDVEEVKTEGTTRGNNAYRVFKFLEEKKKPLKRPRQQSTESDADSGVESPTPCKKPVPYYSLRSRRRKKPYVKKEIDTSDSSDAALDSPNVQPVVKDVSLPVPSKDSDDVIENRVKTEYTELLGTTSGTFPHLGCGFVMIRFGENSSLSTESKDKNQEKESDDDESNEDSDSDEETNDTFIFHSPNYSSAPQTPSTSQQISVPDYSNLIRTPDCHTSDVNIMSSTFDQQGNLVIAAQVEIQVVSSDQATQLPVPVIDLMHQPSE</sequence>
<evidence type="ECO:0000259" key="2">
    <source>
        <dbReference type="PROSITE" id="PS51507"/>
    </source>
</evidence>
<proteinExistence type="predicted"/>
<evidence type="ECO:0000256" key="1">
    <source>
        <dbReference type="SAM" id="MobiDB-lite"/>
    </source>
</evidence>
<dbReference type="PANTHER" id="PTHR11949:SF17">
    <property type="entry name" value="IRF TRYPTOPHAN PENTAD REPEAT DOMAIN-CONTAINING PROTEIN"/>
    <property type="match status" value="1"/>
</dbReference>
<feature type="region of interest" description="Disordered" evidence="1">
    <location>
        <begin position="268"/>
        <end position="320"/>
    </location>
</feature>
<dbReference type="PANTHER" id="PTHR11949">
    <property type="entry name" value="INTERFERON REGULATORY FACTOR"/>
    <property type="match status" value="1"/>
</dbReference>
<dbReference type="InterPro" id="IPR036388">
    <property type="entry name" value="WH-like_DNA-bd_sf"/>
</dbReference>
<feature type="domain" description="IRF tryptophan pentad repeat" evidence="2">
    <location>
        <begin position="38"/>
        <end position="145"/>
    </location>
</feature>
<dbReference type="STRING" id="6573.A0A210QA49"/>
<dbReference type="CDD" id="cd00103">
    <property type="entry name" value="IRF"/>
    <property type="match status" value="1"/>
</dbReference>
<protein>
    <submittedName>
        <fullName evidence="3">Interferon regulatory factor 1</fullName>
    </submittedName>
</protein>
<feature type="region of interest" description="Disordered" evidence="1">
    <location>
        <begin position="149"/>
        <end position="227"/>
    </location>
</feature>
<dbReference type="GO" id="GO:0000981">
    <property type="term" value="F:DNA-binding transcription factor activity, RNA polymerase II-specific"/>
    <property type="evidence" value="ECO:0007669"/>
    <property type="project" value="TreeGrafter"/>
</dbReference>
<feature type="compositionally biased region" description="Low complexity" evidence="1">
    <location>
        <begin position="308"/>
        <end position="320"/>
    </location>
</feature>
<dbReference type="OrthoDB" id="6538197at2759"/>
<dbReference type="GO" id="GO:0002376">
    <property type="term" value="P:immune system process"/>
    <property type="evidence" value="ECO:0007669"/>
    <property type="project" value="TreeGrafter"/>
</dbReference>
<dbReference type="GO" id="GO:0005634">
    <property type="term" value="C:nucleus"/>
    <property type="evidence" value="ECO:0007669"/>
    <property type="project" value="TreeGrafter"/>
</dbReference>
<keyword evidence="4" id="KW-1185">Reference proteome</keyword>
<feature type="compositionally biased region" description="Acidic residues" evidence="1">
    <location>
        <begin position="280"/>
        <end position="297"/>
    </location>
</feature>
<dbReference type="AlphaFoldDB" id="A0A210QA49"/>
<dbReference type="Proteomes" id="UP000242188">
    <property type="component" value="Unassembled WGS sequence"/>
</dbReference>
<dbReference type="SMART" id="SM00348">
    <property type="entry name" value="IRF"/>
    <property type="match status" value="1"/>
</dbReference>
<evidence type="ECO:0000313" key="4">
    <source>
        <dbReference type="Proteomes" id="UP000242188"/>
    </source>
</evidence>
<evidence type="ECO:0000313" key="3">
    <source>
        <dbReference type="EMBL" id="OWF45621.1"/>
    </source>
</evidence>
<dbReference type="EMBL" id="NEDP02004422">
    <property type="protein sequence ID" value="OWF45621.1"/>
    <property type="molecule type" value="Genomic_DNA"/>
</dbReference>
<comment type="caution">
    <text evidence="3">The sequence shown here is derived from an EMBL/GenBank/DDBJ whole genome shotgun (WGS) entry which is preliminary data.</text>
</comment>